<accession>A0A1H9JPK8</accession>
<evidence type="ECO:0000313" key="2">
    <source>
        <dbReference type="Proteomes" id="UP000199647"/>
    </source>
</evidence>
<dbReference type="AlphaFoldDB" id="A0A1H9JPK8"/>
<keyword evidence="2" id="KW-1185">Reference proteome</keyword>
<dbReference type="Proteomes" id="UP000199647">
    <property type="component" value="Unassembled WGS sequence"/>
</dbReference>
<evidence type="ECO:0000313" key="1">
    <source>
        <dbReference type="EMBL" id="SEQ88737.1"/>
    </source>
</evidence>
<organism evidence="1 2">
    <name type="scientific">Faunimonas pinastri</name>
    <dbReference type="NCBI Taxonomy" id="1855383"/>
    <lineage>
        <taxon>Bacteria</taxon>
        <taxon>Pseudomonadati</taxon>
        <taxon>Pseudomonadota</taxon>
        <taxon>Alphaproteobacteria</taxon>
        <taxon>Hyphomicrobiales</taxon>
        <taxon>Afifellaceae</taxon>
        <taxon>Faunimonas</taxon>
    </lineage>
</organism>
<protein>
    <submittedName>
        <fullName evidence="1">Uncharacterized protein</fullName>
    </submittedName>
</protein>
<dbReference type="EMBL" id="FOFG01000008">
    <property type="protein sequence ID" value="SEQ88737.1"/>
    <property type="molecule type" value="Genomic_DNA"/>
</dbReference>
<reference evidence="1 2" key="1">
    <citation type="submission" date="2016-10" db="EMBL/GenBank/DDBJ databases">
        <authorList>
            <person name="de Groot N.N."/>
        </authorList>
    </citation>
    <scope>NUCLEOTIDE SEQUENCE [LARGE SCALE GENOMIC DNA]</scope>
    <source>
        <strain evidence="1 2">A52C2</strain>
    </source>
</reference>
<gene>
    <name evidence="1" type="ORF">SAMN05216548_108206</name>
</gene>
<name>A0A1H9JPK8_9HYPH</name>
<dbReference type="RefSeq" id="WP_092496979.1">
    <property type="nucleotide sequence ID" value="NZ_FOFG01000008.1"/>
</dbReference>
<proteinExistence type="predicted"/>
<sequence>MIEAPPIFIEASPDDLRSLHDSLTGYCLAKADLPESYPELVWGLWLLRGSMPPLLVTVVEHDIAFKFEVFTLRLKTQEQMLSSALIHPSRQRLMTGGFELTCP</sequence>